<feature type="domain" description="4Fe-4S ferredoxin-type" evidence="1">
    <location>
        <begin position="822"/>
        <end position="851"/>
    </location>
</feature>
<dbReference type="PROSITE" id="PS51318">
    <property type="entry name" value="TAT"/>
    <property type="match status" value="1"/>
</dbReference>
<evidence type="ECO:0000313" key="3">
    <source>
        <dbReference type="Proteomes" id="UP000270661"/>
    </source>
</evidence>
<dbReference type="PANTHER" id="PTHR42783:SF3">
    <property type="entry name" value="GLUTAMATE SYNTHASE [NADPH] SMALL CHAIN-RELATED"/>
    <property type="match status" value="1"/>
</dbReference>
<sequence>MNRTTPDYAAIRRHLEGKQGVHYWRSLEELTDDPAFERFIEVEFPDIAPQMDRRRFLQLMGASLALGGLAACGPTPGTAVPYVAQPEIIVPGKALWYATAVQFTGYAQPVLGCTHVGRPTKLEGSPEHPASQGACDAFTQAALLQLYDPDRSQAPRFKGVESSWDAFESDAATLQAECDHDQGQGLHILMGASSSPSLQRQLEKLIVRWPKASLYRFEPFEEGRYGPARLAFGRPVEIHYLLQNADLVLSLEDDFLGAGPKQTSQARAWANRRQAAARGDGESRLVMVQASPTLTGANATETRRVQPAQLPALVRALAAALSEGSAAPLAAPDQQWVEAMAAALQSRRGRCLIVAGPHTPADVQAAVHRLNQRLDNVGRTVGYTAPVLFTRIGEAQLGDILALTQAIHNAQVRTLVMLDTNPAYSAPGDLYFREALEKVPTRIHAGLYYDETGARSHWHLCASHSLDGWGDARAVDGSVCISQPLVQPFYGTRTLVEIVAMLAGELSPDGHALVRNTWSSLPDDEWRRAVALGFIEGSALPSLQVTAEPVRIADAPVVSGLQVQFRPDPSVWDGRFSNSGWLQELPRPITTLTWDNIIGVSIAVAERYRLVSGDRISVMIDGRSVEGPAWVMPGQADTVVTLFAGYGRERSGRVGNGVGYDYAALRMADSPWLRSGATIARLDQQSSLAFTQMQHTLIGQDVVRHVPRAQAVGPARPTPELPTLYEQPVMSEPTWGMLIDTDQCIGCNACIVACQAENNIAVVGKEQVAKGRVMHWLRVDHYYDGSALDPGSTFLPVPCMHCEKAPCEVGCPVNATVHGADGLNEMVYNRCIGTRTCSSYCPYKVRRFNWYNWTENDEPSIQAARNPNVTVRSRGVMEKCTYCVQRISEARIAARKDGRPIAEGEIQTACQQTCPVQAIHFGDLSKKDSAVNKAKDSIRHYALLEELNTRPKTTYLAAIRDQKPGEEKA</sequence>
<dbReference type="EMBL" id="RBOJ01000089">
    <property type="protein sequence ID" value="RMM46976.1"/>
    <property type="molecule type" value="Genomic_DNA"/>
</dbReference>
<dbReference type="InterPro" id="IPR006311">
    <property type="entry name" value="TAT_signal"/>
</dbReference>
<comment type="caution">
    <text evidence="2">The sequence shown here is derived from an EMBL/GenBank/DDBJ whole genome shotgun (WGS) entry which is preliminary data.</text>
</comment>
<dbReference type="InterPro" id="IPR030948">
    <property type="entry name" value="TAT_var_transloc_signal_dom"/>
</dbReference>
<feature type="domain" description="4Fe-4S ferredoxin-type" evidence="1">
    <location>
        <begin position="735"/>
        <end position="765"/>
    </location>
</feature>
<dbReference type="Gene3D" id="3.30.70.20">
    <property type="match status" value="2"/>
</dbReference>
<name>A0A3M3EED7_9PSED</name>
<dbReference type="SUPFAM" id="SSF54862">
    <property type="entry name" value="4Fe-4S ferredoxins"/>
    <property type="match status" value="1"/>
</dbReference>
<dbReference type="SUPFAM" id="SSF53706">
    <property type="entry name" value="Formate dehydrogenase/DMSO reductase, domains 1-3"/>
    <property type="match status" value="1"/>
</dbReference>
<dbReference type="CDD" id="cd02784">
    <property type="entry name" value="MopB_CT_PHLH"/>
    <property type="match status" value="1"/>
</dbReference>
<dbReference type="STRING" id="47879.AXG94_00595"/>
<protein>
    <recommendedName>
        <fullName evidence="1">4Fe-4S ferredoxin-type domain-containing protein</fullName>
    </recommendedName>
</protein>
<dbReference type="InterPro" id="IPR017896">
    <property type="entry name" value="4Fe4S_Fe-S-bd"/>
</dbReference>
<dbReference type="PANTHER" id="PTHR42783">
    <property type="entry name" value="GLUTAMATE SYNTHASE [NADPH] SMALL CHAIN"/>
    <property type="match status" value="1"/>
</dbReference>
<dbReference type="Pfam" id="PF13247">
    <property type="entry name" value="Fer4_11"/>
    <property type="match status" value="1"/>
</dbReference>
<dbReference type="NCBIfam" id="TIGR04519">
    <property type="entry name" value="MoCo_extend_TAT"/>
    <property type="match status" value="1"/>
</dbReference>
<evidence type="ECO:0000259" key="1">
    <source>
        <dbReference type="PROSITE" id="PS51379"/>
    </source>
</evidence>
<dbReference type="RefSeq" id="WP_053192168.1">
    <property type="nucleotide sequence ID" value="NZ_CP014262.1"/>
</dbReference>
<reference evidence="2 3" key="1">
    <citation type="submission" date="2018-08" db="EMBL/GenBank/DDBJ databases">
        <title>Recombination of ecologically and evolutionarily significant loci maintains genetic cohesion in the Pseudomonas syringae species complex.</title>
        <authorList>
            <person name="Dillon M."/>
            <person name="Thakur S."/>
            <person name="Almeida R.N.D."/>
            <person name="Weir B.S."/>
            <person name="Guttman D.S."/>
        </authorList>
    </citation>
    <scope>NUCLEOTIDE SEQUENCE [LARGE SCALE GENOMIC DNA]</scope>
    <source>
        <strain evidence="2 3">NCPPB2445</strain>
    </source>
</reference>
<keyword evidence="3" id="KW-1185">Reference proteome</keyword>
<dbReference type="AlphaFoldDB" id="A0A3M3EED7"/>
<dbReference type="Proteomes" id="UP000270661">
    <property type="component" value="Unassembled WGS sequence"/>
</dbReference>
<dbReference type="GeneID" id="55642835"/>
<dbReference type="CDD" id="cd10551">
    <property type="entry name" value="PsrB"/>
    <property type="match status" value="1"/>
</dbReference>
<dbReference type="OrthoDB" id="9779457at2"/>
<dbReference type="Gene3D" id="3.40.50.740">
    <property type="match status" value="1"/>
</dbReference>
<dbReference type="KEGG" id="pcg:AXG94_00595"/>
<evidence type="ECO:0000313" key="2">
    <source>
        <dbReference type="EMBL" id="RMM46976.1"/>
    </source>
</evidence>
<proteinExistence type="predicted"/>
<gene>
    <name evidence="2" type="ORF">ALQ77_00724</name>
</gene>
<dbReference type="PROSITE" id="PS51379">
    <property type="entry name" value="4FE4S_FER_2"/>
    <property type="match status" value="2"/>
</dbReference>
<accession>A0A3M3EED7</accession>
<organism evidence="2 3">
    <name type="scientific">Pseudomonas corrugata</name>
    <dbReference type="NCBI Taxonomy" id="47879"/>
    <lineage>
        <taxon>Bacteria</taxon>
        <taxon>Pseudomonadati</taxon>
        <taxon>Pseudomonadota</taxon>
        <taxon>Gammaproteobacteria</taxon>
        <taxon>Pseudomonadales</taxon>
        <taxon>Pseudomonadaceae</taxon>
        <taxon>Pseudomonas</taxon>
    </lineage>
</organism>